<organism evidence="1 2">
    <name type="scientific">Lactiplantibacillus nangangensis</name>
    <dbReference type="NCBI Taxonomy" id="2559917"/>
    <lineage>
        <taxon>Bacteria</taxon>
        <taxon>Bacillati</taxon>
        <taxon>Bacillota</taxon>
        <taxon>Bacilli</taxon>
        <taxon>Lactobacillales</taxon>
        <taxon>Lactobacillaceae</taxon>
        <taxon>Lactiplantibacillus</taxon>
    </lineage>
</organism>
<reference evidence="2" key="1">
    <citation type="journal article" date="2019" name="Int. J. Syst. Evol. Microbiol.">
        <title>The Global Catalogue of Microorganisms (GCM) 10K type strain sequencing project: providing services to taxonomists for standard genome sequencing and annotation.</title>
        <authorList>
            <consortium name="The Broad Institute Genomics Platform"/>
            <consortium name="The Broad Institute Genome Sequencing Center for Infectious Disease"/>
            <person name="Wu L."/>
            <person name="Ma J."/>
        </authorList>
    </citation>
    <scope>NUCLEOTIDE SEQUENCE [LARGE SCALE GENOMIC DNA]</scope>
    <source>
        <strain evidence="2">CCM 8930</strain>
    </source>
</reference>
<accession>A0ABW1SNR9</accession>
<protein>
    <submittedName>
        <fullName evidence="1">Uncharacterized protein</fullName>
    </submittedName>
</protein>
<evidence type="ECO:0000313" key="1">
    <source>
        <dbReference type="EMBL" id="MFC6202957.1"/>
    </source>
</evidence>
<comment type="caution">
    <text evidence="1">The sequence shown here is derived from an EMBL/GenBank/DDBJ whole genome shotgun (WGS) entry which is preliminary data.</text>
</comment>
<sequence>MDINIFDRNEMTLNVLNLLAEKADLECIDLVLLNFNFSSKQAHELMDFVAEKQVKKQGLTKQECTNQVLKIKPDIENAEAFVDQLKSAALAEGRFPDVLNR</sequence>
<dbReference type="RefSeq" id="WP_137615932.1">
    <property type="nucleotide sequence ID" value="NZ_BJDI01000005.1"/>
</dbReference>
<keyword evidence="2" id="KW-1185">Reference proteome</keyword>
<evidence type="ECO:0000313" key="2">
    <source>
        <dbReference type="Proteomes" id="UP001596171"/>
    </source>
</evidence>
<dbReference type="Proteomes" id="UP001596171">
    <property type="component" value="Unassembled WGS sequence"/>
</dbReference>
<gene>
    <name evidence="1" type="ORF">ACFP1L_13875</name>
</gene>
<dbReference type="EMBL" id="JBHSSE010000028">
    <property type="protein sequence ID" value="MFC6202957.1"/>
    <property type="molecule type" value="Genomic_DNA"/>
</dbReference>
<name>A0ABW1SNR9_9LACO</name>
<proteinExistence type="predicted"/>